<dbReference type="InterPro" id="IPR010502">
    <property type="entry name" value="Carb-bd_dom_fam9"/>
</dbReference>
<dbReference type="RefSeq" id="WP_237854940.1">
    <property type="nucleotide sequence ID" value="NZ_JAKLWS010000018.1"/>
</dbReference>
<dbReference type="SUPFAM" id="SSF49344">
    <property type="entry name" value="CBD9-like"/>
    <property type="match status" value="1"/>
</dbReference>
<dbReference type="EMBL" id="JAKLWS010000018">
    <property type="protein sequence ID" value="MCG2589580.1"/>
    <property type="molecule type" value="Genomic_DNA"/>
</dbReference>
<evidence type="ECO:0000313" key="3">
    <source>
        <dbReference type="Proteomes" id="UP001165366"/>
    </source>
</evidence>
<dbReference type="Pfam" id="PF06452">
    <property type="entry name" value="CBM9_1"/>
    <property type="match status" value="1"/>
</dbReference>
<accession>A0ABS9KFH8</accession>
<keyword evidence="3" id="KW-1185">Reference proteome</keyword>
<name>A0ABS9KFH8_9BACT</name>
<feature type="domain" description="Carbohydrate-binding" evidence="1">
    <location>
        <begin position="43"/>
        <end position="129"/>
    </location>
</feature>
<evidence type="ECO:0000313" key="2">
    <source>
        <dbReference type="EMBL" id="MCG2589580.1"/>
    </source>
</evidence>
<reference evidence="2" key="2">
    <citation type="submission" date="2024-05" db="EMBL/GenBank/DDBJ databases">
        <title>Rhodohalobacter halophilus gen. nov., sp. nov., a moderately halophilic member of the family Balneolaceae.</title>
        <authorList>
            <person name="Xia J."/>
        </authorList>
    </citation>
    <scope>NUCLEOTIDE SEQUENCE</scope>
    <source>
        <strain evidence="2">WB101</strain>
    </source>
</reference>
<dbReference type="CDD" id="cd09620">
    <property type="entry name" value="CBM9_like_3"/>
    <property type="match status" value="1"/>
</dbReference>
<comment type="caution">
    <text evidence="2">The sequence shown here is derived from an EMBL/GenBank/DDBJ whole genome shotgun (WGS) entry which is preliminary data.</text>
</comment>
<evidence type="ECO:0000259" key="1">
    <source>
        <dbReference type="Pfam" id="PF06452"/>
    </source>
</evidence>
<protein>
    <submittedName>
        <fullName evidence="2">Carbohydrate-binding family 9-like protein</fullName>
    </submittedName>
</protein>
<organism evidence="2 3">
    <name type="scientific">Rhodohalobacter sulfatireducens</name>
    <dbReference type="NCBI Taxonomy" id="2911366"/>
    <lineage>
        <taxon>Bacteria</taxon>
        <taxon>Pseudomonadati</taxon>
        <taxon>Balneolota</taxon>
        <taxon>Balneolia</taxon>
        <taxon>Balneolales</taxon>
        <taxon>Balneolaceae</taxon>
        <taxon>Rhodohalobacter</taxon>
    </lineage>
</organism>
<dbReference type="Proteomes" id="UP001165366">
    <property type="component" value="Unassembled WGS sequence"/>
</dbReference>
<dbReference type="Gene3D" id="2.60.40.1190">
    <property type="match status" value="1"/>
</dbReference>
<proteinExistence type="predicted"/>
<reference evidence="2" key="1">
    <citation type="submission" date="2022-01" db="EMBL/GenBank/DDBJ databases">
        <authorList>
            <person name="Wang Y."/>
        </authorList>
    </citation>
    <scope>NUCLEOTIDE SEQUENCE</scope>
    <source>
        <strain evidence="2">WB101</strain>
    </source>
</reference>
<gene>
    <name evidence="2" type="ORF">L6773_13455</name>
</gene>
<sequence length="244" mass="28396">MKYLSALFLLILSVSIQVEVLAQSLERPIHVVKKTGDFELNGDGSAEEWNQTEWIDLTQRNLMENTTERNTKMKLLYSETGLYVLFQNEDSLVTTPFTEDFENLWLGDVVEVFLWTNQSAPDYFEYEVTPLNYELPLIVSNKDGELLSWIPFDDTYREGRKVRHKTSVTGGEKENGAAIESWTAEMLIPYKLLHPLKNIDPKPGTTWRANFYRVDYDDDGAYWSWSIFEGSFHDYQNFGVLIFE</sequence>